<comment type="caution">
    <text evidence="2">The sequence shown here is derived from an EMBL/GenBank/DDBJ whole genome shotgun (WGS) entry which is preliminary data.</text>
</comment>
<evidence type="ECO:0000313" key="3">
    <source>
        <dbReference type="Proteomes" id="UP000612055"/>
    </source>
</evidence>
<feature type="region of interest" description="Disordered" evidence="1">
    <location>
        <begin position="1"/>
        <end position="56"/>
    </location>
</feature>
<name>A0A836BUD9_9CHLO</name>
<evidence type="ECO:0000256" key="1">
    <source>
        <dbReference type="SAM" id="MobiDB-lite"/>
    </source>
</evidence>
<evidence type="ECO:0000313" key="2">
    <source>
        <dbReference type="EMBL" id="KAG2489461.1"/>
    </source>
</evidence>
<feature type="compositionally biased region" description="Basic residues" evidence="1">
    <location>
        <begin position="577"/>
        <end position="593"/>
    </location>
</feature>
<gene>
    <name evidence="2" type="ORF">HYH03_012097</name>
</gene>
<feature type="compositionally biased region" description="Gly residues" evidence="1">
    <location>
        <begin position="594"/>
        <end position="604"/>
    </location>
</feature>
<feature type="compositionally biased region" description="Low complexity" evidence="1">
    <location>
        <begin position="179"/>
        <end position="189"/>
    </location>
</feature>
<feature type="region of interest" description="Disordered" evidence="1">
    <location>
        <begin position="373"/>
        <end position="397"/>
    </location>
</feature>
<feature type="compositionally biased region" description="Basic and acidic residues" evidence="1">
    <location>
        <begin position="705"/>
        <end position="715"/>
    </location>
</feature>
<dbReference type="Proteomes" id="UP000612055">
    <property type="component" value="Unassembled WGS sequence"/>
</dbReference>
<feature type="compositionally biased region" description="Acidic residues" evidence="1">
    <location>
        <begin position="558"/>
        <end position="570"/>
    </location>
</feature>
<dbReference type="AlphaFoldDB" id="A0A836BUD9"/>
<feature type="compositionally biased region" description="Pro residues" evidence="1">
    <location>
        <begin position="681"/>
        <end position="691"/>
    </location>
</feature>
<accession>A0A836BUD9</accession>
<dbReference type="EMBL" id="JAEHOE010000073">
    <property type="protein sequence ID" value="KAG2489461.1"/>
    <property type="molecule type" value="Genomic_DNA"/>
</dbReference>
<organism evidence="2 3">
    <name type="scientific">Edaphochlamys debaryana</name>
    <dbReference type="NCBI Taxonomy" id="47281"/>
    <lineage>
        <taxon>Eukaryota</taxon>
        <taxon>Viridiplantae</taxon>
        <taxon>Chlorophyta</taxon>
        <taxon>core chlorophytes</taxon>
        <taxon>Chlorophyceae</taxon>
        <taxon>CS clade</taxon>
        <taxon>Chlamydomonadales</taxon>
        <taxon>Chlamydomonadales incertae sedis</taxon>
        <taxon>Edaphochlamys</taxon>
    </lineage>
</organism>
<dbReference type="OrthoDB" id="550248at2759"/>
<proteinExistence type="predicted"/>
<feature type="region of interest" description="Disordered" evidence="1">
    <location>
        <begin position="174"/>
        <end position="209"/>
    </location>
</feature>
<keyword evidence="3" id="KW-1185">Reference proteome</keyword>
<reference evidence="2" key="1">
    <citation type="journal article" date="2020" name="bioRxiv">
        <title>Comparative genomics of Chlamydomonas.</title>
        <authorList>
            <person name="Craig R.J."/>
            <person name="Hasan A.R."/>
            <person name="Ness R.W."/>
            <person name="Keightley P.D."/>
        </authorList>
    </citation>
    <scope>NUCLEOTIDE SEQUENCE</scope>
    <source>
        <strain evidence="2">CCAP 11/70</strain>
    </source>
</reference>
<feature type="region of interest" description="Disordered" evidence="1">
    <location>
        <begin position="487"/>
        <end position="604"/>
    </location>
</feature>
<protein>
    <submittedName>
        <fullName evidence="2">Uncharacterized protein</fullName>
    </submittedName>
</protein>
<feature type="region of interest" description="Disordered" evidence="1">
    <location>
        <begin position="680"/>
        <end position="715"/>
    </location>
</feature>
<sequence>MSAPTSAAGEAPLGVQPASPGGASTHDGMGARLPPPLPVSLLDPAPCDGSSSGRQTPFAVPSWEVLAEAFTAQDMDGQVPRLPSDYGIGCLEEQGPQTFSGDVYTAAAAAGREPSPATHALAPQCSGGDAQASSFAHMPSGIVQTAPSLASSTPSLPAGIVAFDAGAAAATTPLPPSPDAAASAAAVNRPLPPSHYSPGAGHPYGPPPPQGSYYPHAPYGSYYGTAPPYYEPTGAQGPYGGYHPGYGAYYGSYPHDPPQPPSQTEAYPYPYPYPPPYPRQPRARTARAGPWPYGTHSHAPASAAGGGYEPYPVQAYGAYDASSAYPPPYGSAAPYPPSYSTVPQRCGSWHPGMQQPPATAEAFYAPGAAEHPRAASAGPCAKRQRHGDVPSASCPASVHVPPCGLRATYPRTDGVRHSGGGWDPVKAEEHMEQEDPLAAVDFDAAISALGLEPLAVEGADGPVAVDQPPTRAVAMPGAVTVKAECGERSHPPAVRTGGPTSPTLAGVGGRVQPLPSGGPAEGKAREGSPPEEAALPGPIEVAVTAAPPARRSRKADEWESDEDTDAEDGEGGSGGRSRSRRRGGAGKRSKRRSGGAGGGGGGGGEVRGVFFPDFYLKGEPCVEHDGKMLTRSAFEKVGGSLMAKWYRSIKVVSTGVTLGTWLTSVGLPILKGAPRTCLGIPPQPVSPPRYAPAPRGLEEEGDLQDGEHDAGETDI</sequence>